<proteinExistence type="predicted"/>
<dbReference type="InterPro" id="IPR029063">
    <property type="entry name" value="SAM-dependent_MTases_sf"/>
</dbReference>
<dbReference type="AlphaFoldDB" id="A0A5N8XQX9"/>
<accession>A0A5N8XQX9</accession>
<gene>
    <name evidence="2" type="ORF">FNH08_28895</name>
</gene>
<keyword evidence="3" id="KW-1185">Reference proteome</keyword>
<evidence type="ECO:0000313" key="3">
    <source>
        <dbReference type="Proteomes" id="UP000400924"/>
    </source>
</evidence>
<dbReference type="CDD" id="cd02440">
    <property type="entry name" value="AdoMet_MTases"/>
    <property type="match status" value="1"/>
</dbReference>
<protein>
    <submittedName>
        <fullName evidence="2">Class I SAM-dependent methyltransferase</fullName>
    </submittedName>
</protein>
<evidence type="ECO:0000313" key="2">
    <source>
        <dbReference type="EMBL" id="MPY61015.1"/>
    </source>
</evidence>
<dbReference type="GO" id="GO:0032259">
    <property type="term" value="P:methylation"/>
    <property type="evidence" value="ECO:0007669"/>
    <property type="project" value="UniProtKB-KW"/>
</dbReference>
<keyword evidence="2" id="KW-0808">Transferase</keyword>
<dbReference type="RefSeq" id="WP_152774466.1">
    <property type="nucleotide sequence ID" value="NZ_VJZC01000263.1"/>
</dbReference>
<name>A0A5N8XQX9_9ACTN</name>
<keyword evidence="2" id="KW-0489">Methyltransferase</keyword>
<organism evidence="2 3">
    <name type="scientific">Streptomyces spongiae</name>
    <dbReference type="NCBI Taxonomy" id="565072"/>
    <lineage>
        <taxon>Bacteria</taxon>
        <taxon>Bacillati</taxon>
        <taxon>Actinomycetota</taxon>
        <taxon>Actinomycetes</taxon>
        <taxon>Kitasatosporales</taxon>
        <taxon>Streptomycetaceae</taxon>
        <taxon>Streptomyces</taxon>
    </lineage>
</organism>
<sequence length="260" mass="27612">MSTAHEVMAADTAEHNWSADPYADALQAGHGPLFLRRGDGWLLPLDVERWCAPADAVDLRILDRCEGAVLDVGCGPGRLVAELAARGRTALGIDISEAAIAHTLRLGGQALWRSVFEPLPGEGRWNTALLLDENLGIGGDPHALLRRLAELLLPGGLLIAETVPVDVDERIDVHIVRGADAPGTAGAPLFPWARLGTPALLRYARPLGWCAVDQWAAGGRCFVALRSRSTSSSAEPPKSTAVISSQRARKPSPDRPVAEG</sequence>
<feature type="region of interest" description="Disordered" evidence="1">
    <location>
        <begin position="228"/>
        <end position="260"/>
    </location>
</feature>
<dbReference type="OrthoDB" id="4484556at2"/>
<dbReference type="GO" id="GO:0008168">
    <property type="term" value="F:methyltransferase activity"/>
    <property type="evidence" value="ECO:0007669"/>
    <property type="project" value="UniProtKB-KW"/>
</dbReference>
<dbReference type="EMBL" id="VJZC01000263">
    <property type="protein sequence ID" value="MPY61015.1"/>
    <property type="molecule type" value="Genomic_DNA"/>
</dbReference>
<dbReference type="Pfam" id="PF13489">
    <property type="entry name" value="Methyltransf_23"/>
    <property type="match status" value="1"/>
</dbReference>
<dbReference type="Proteomes" id="UP000400924">
    <property type="component" value="Unassembled WGS sequence"/>
</dbReference>
<dbReference type="Gene3D" id="3.40.50.150">
    <property type="entry name" value="Vaccinia Virus protein VP39"/>
    <property type="match status" value="1"/>
</dbReference>
<dbReference type="SUPFAM" id="SSF53335">
    <property type="entry name" value="S-adenosyl-L-methionine-dependent methyltransferases"/>
    <property type="match status" value="1"/>
</dbReference>
<feature type="compositionally biased region" description="Basic and acidic residues" evidence="1">
    <location>
        <begin position="251"/>
        <end position="260"/>
    </location>
</feature>
<reference evidence="2 3" key="1">
    <citation type="submission" date="2019-07" db="EMBL/GenBank/DDBJ databases">
        <title>New species of Amycolatopsis and Streptomyces.</title>
        <authorList>
            <person name="Duangmal K."/>
            <person name="Teo W.F.A."/>
            <person name="Lipun K."/>
        </authorList>
    </citation>
    <scope>NUCLEOTIDE SEQUENCE [LARGE SCALE GENOMIC DNA]</scope>
    <source>
        <strain evidence="2 3">NBRC 106415</strain>
    </source>
</reference>
<comment type="caution">
    <text evidence="2">The sequence shown here is derived from an EMBL/GenBank/DDBJ whole genome shotgun (WGS) entry which is preliminary data.</text>
</comment>
<evidence type="ECO:0000256" key="1">
    <source>
        <dbReference type="SAM" id="MobiDB-lite"/>
    </source>
</evidence>